<dbReference type="Pfam" id="PF22907">
    <property type="entry name" value="Ams1-like_1st"/>
    <property type="match status" value="1"/>
</dbReference>
<dbReference type="PANTHER" id="PTHR46017:SF1">
    <property type="entry name" value="ALPHA-MANNOSIDASE 2C1"/>
    <property type="match status" value="1"/>
</dbReference>
<dbReference type="InterPro" id="IPR015341">
    <property type="entry name" value="Glyco_hydro_38_cen"/>
</dbReference>
<evidence type="ECO:0000259" key="5">
    <source>
        <dbReference type="SMART" id="SM00872"/>
    </source>
</evidence>
<accession>A0ABV6AU46</accession>
<dbReference type="Gene3D" id="1.20.1270.50">
    <property type="entry name" value="Glycoside hydrolase family 38, central domain"/>
    <property type="match status" value="1"/>
</dbReference>
<organism evidence="6 7">
    <name type="scientific">Deinococcus oregonensis</name>
    <dbReference type="NCBI Taxonomy" id="1805970"/>
    <lineage>
        <taxon>Bacteria</taxon>
        <taxon>Thermotogati</taxon>
        <taxon>Deinococcota</taxon>
        <taxon>Deinococci</taxon>
        <taxon>Deinococcales</taxon>
        <taxon>Deinococcaceae</taxon>
        <taxon>Deinococcus</taxon>
    </lineage>
</organism>
<dbReference type="EMBL" id="JBHLYR010000011">
    <property type="protein sequence ID" value="MFB9991023.1"/>
    <property type="molecule type" value="Genomic_DNA"/>
</dbReference>
<dbReference type="InterPro" id="IPR037094">
    <property type="entry name" value="Glyco_hydro_38_cen_sf"/>
</dbReference>
<gene>
    <name evidence="6" type="ORF">ACFFLM_03375</name>
</gene>
<dbReference type="PANTHER" id="PTHR46017">
    <property type="entry name" value="ALPHA-MANNOSIDASE 2C1"/>
    <property type="match status" value="1"/>
</dbReference>
<dbReference type="Proteomes" id="UP001589733">
    <property type="component" value="Unassembled WGS sequence"/>
</dbReference>
<evidence type="ECO:0000256" key="2">
    <source>
        <dbReference type="ARBA" id="ARBA00022723"/>
    </source>
</evidence>
<evidence type="ECO:0000256" key="4">
    <source>
        <dbReference type="ARBA" id="ARBA00023295"/>
    </source>
</evidence>
<dbReference type="Pfam" id="PF07748">
    <property type="entry name" value="Glyco_hydro_38C"/>
    <property type="match status" value="1"/>
</dbReference>
<dbReference type="Gene3D" id="3.20.110.10">
    <property type="entry name" value="Glycoside hydrolase 38, N terminal domain"/>
    <property type="match status" value="1"/>
</dbReference>
<keyword evidence="3" id="KW-0378">Hydrolase</keyword>
<dbReference type="InterPro" id="IPR000602">
    <property type="entry name" value="Glyco_hydro_38_N"/>
</dbReference>
<dbReference type="SMART" id="SM00872">
    <property type="entry name" value="Alpha-mann_mid"/>
    <property type="match status" value="1"/>
</dbReference>
<dbReference type="InterPro" id="IPR041147">
    <property type="entry name" value="GH38_C"/>
</dbReference>
<evidence type="ECO:0000313" key="6">
    <source>
        <dbReference type="EMBL" id="MFB9991023.1"/>
    </source>
</evidence>
<dbReference type="SUPFAM" id="SSF88688">
    <property type="entry name" value="Families 57/38 glycoside transferase middle domain"/>
    <property type="match status" value="1"/>
</dbReference>
<dbReference type="InterPro" id="IPR011682">
    <property type="entry name" value="Glyco_hydro_38_C"/>
</dbReference>
<protein>
    <submittedName>
        <fullName evidence="6">Alpha-mannosidase</fullName>
    </submittedName>
</protein>
<dbReference type="Gene3D" id="2.70.98.30">
    <property type="entry name" value="Golgi alpha-mannosidase II, domain 4"/>
    <property type="match status" value="1"/>
</dbReference>
<proteinExistence type="inferred from homology"/>
<feature type="domain" description="Glycoside hydrolase family 38 central" evidence="5">
    <location>
        <begin position="531"/>
        <end position="609"/>
    </location>
</feature>
<evidence type="ECO:0000256" key="1">
    <source>
        <dbReference type="ARBA" id="ARBA00009792"/>
    </source>
</evidence>
<dbReference type="SUPFAM" id="SSF74650">
    <property type="entry name" value="Galactose mutarotase-like"/>
    <property type="match status" value="1"/>
</dbReference>
<evidence type="ECO:0000313" key="7">
    <source>
        <dbReference type="Proteomes" id="UP001589733"/>
    </source>
</evidence>
<dbReference type="RefSeq" id="WP_380005548.1">
    <property type="nucleotide sequence ID" value="NZ_JBHLYR010000011.1"/>
</dbReference>
<keyword evidence="7" id="KW-1185">Reference proteome</keyword>
<dbReference type="Pfam" id="PF17677">
    <property type="entry name" value="Glyco_hydro38C2"/>
    <property type="match status" value="1"/>
</dbReference>
<comment type="similarity">
    <text evidence="1">Belongs to the glycosyl hydrolase 38 family.</text>
</comment>
<reference evidence="6 7" key="1">
    <citation type="submission" date="2024-09" db="EMBL/GenBank/DDBJ databases">
        <authorList>
            <person name="Sun Q."/>
            <person name="Mori K."/>
        </authorList>
    </citation>
    <scope>NUCLEOTIDE SEQUENCE [LARGE SCALE GENOMIC DNA]</scope>
    <source>
        <strain evidence="6 7">JCM 13503</strain>
    </source>
</reference>
<evidence type="ECO:0000256" key="3">
    <source>
        <dbReference type="ARBA" id="ARBA00022801"/>
    </source>
</evidence>
<keyword evidence="2" id="KW-0479">Metal-binding</keyword>
<dbReference type="InterPro" id="IPR011013">
    <property type="entry name" value="Gal_mutarotase_sf_dom"/>
</dbReference>
<dbReference type="InterPro" id="IPR054723">
    <property type="entry name" value="Ams1-like_N"/>
</dbReference>
<sequence length="1057" mass="116766">MPHAVTTEQHLKRLLQRLNELHAWADAASLPLPTGVFRDATGQEWPIEEGAAWPSRAFPVSMRFEITVPEAWVGQAVTAQFLPGGEGLLRVNGVSVGGLNPFHTEHRVMAAAVGGETLSLEVEASPKGLFGSPERKNALHRARLVVPDAGVRALYEDLLAVYDAAQHLLKAGRTAIAERLTDLLDAAFRQIPIERGDSAAYLARAVENPVLKATLDGLWDEYGFETANPPPYPQEWQPRLASARAWLSTALATLRAEYPAEGQLALTGHAHIDLAWLWPLSETRRKARRTFATVLNLMEQYPDFVFNQSMGQLYEYVQEDDPALFEQIRARVQEGRWDVVGGMWVEPDGNLPSGEAWARQLLHGQQYFQKHFGVQARVCWLPDTFGYAANLPQLLRLADIHSFLTTKLNWNETTVFPYDLYHWEGLDGSRVLAHSFLNPAEGYNGDIKALDTFETWKAFRGKRRHGESLLSFGYGDGGGGPTSGMLERYSRQRDFPGLPRLHMTRVADFYDQIGAEARANLPVWVGEQYFELHRGTYTTQAEIKRLNRRLEHTLPEAETACALAARLLNHAYPHAELQAAWKVLLRNQFHDILPGSSVQAVNTVAHTEMREALEAAGELRDAALQALSSAVGNPSDQTERVVVWNLTLQDRPLGAGVSGLEALTLPPALTVPGLGYLSFPAVAAEPALDAFSPGDLTLENEYLRVQINADGTLGSLYDKAQSREMLDGRGNQLWAYLDIPRMWEAWDVDATYAQEGEEWTALEAPRRVSAAEVQVRRGRPQQQGSEMNSSSVTQTYRLDPGSRRLDIHTHADWQGRRLFLRALVPLQVRANVATFETAFGAVTRPTHTNTPGDAAQFEKPGHRWADLSEGGSGEAGSGLSLLTDSKYGYSAQGNVLGLSLLRSPIAPDPTADEGQHYFTYSLYPHAGDWRNGTVSEAHDLNAPLLAYQTGATGGTLPESARLLHLQNGSGLRLSALKLAEDGEALLVRLYETHGTRGRAALTGVNLLGPDEGWQRVNLLEEALNTEHSPPDEPLAFTPYQVLSLRSDRRKQEAESGL</sequence>
<dbReference type="InterPro" id="IPR028995">
    <property type="entry name" value="Glyco_hydro_57/38_cen_sf"/>
</dbReference>
<dbReference type="InterPro" id="IPR027291">
    <property type="entry name" value="Glyco_hydro_38_N_sf"/>
</dbReference>
<comment type="caution">
    <text evidence="6">The sequence shown here is derived from an EMBL/GenBank/DDBJ whole genome shotgun (WGS) entry which is preliminary data.</text>
</comment>
<keyword evidence="4" id="KW-0326">Glycosidase</keyword>
<dbReference type="CDD" id="cd10789">
    <property type="entry name" value="GH38N_AMII_ER_cytosolic"/>
    <property type="match status" value="1"/>
</dbReference>
<dbReference type="Pfam" id="PF09261">
    <property type="entry name" value="Alpha-mann_mid"/>
    <property type="match status" value="1"/>
</dbReference>
<dbReference type="Pfam" id="PF01074">
    <property type="entry name" value="Glyco_hydro_38N"/>
    <property type="match status" value="1"/>
</dbReference>
<dbReference type="SUPFAM" id="SSF88713">
    <property type="entry name" value="Glycoside hydrolase/deacetylase"/>
    <property type="match status" value="1"/>
</dbReference>
<name>A0ABV6AU46_9DEIO</name>
<dbReference type="InterPro" id="IPR011330">
    <property type="entry name" value="Glyco_hydro/deAcase_b/a-brl"/>
</dbReference>